<dbReference type="OrthoDB" id="48618at2759"/>
<dbReference type="InterPro" id="IPR001890">
    <property type="entry name" value="RNA-binding_CRM"/>
</dbReference>
<gene>
    <name evidence="5" type="ORF">SEMRO_2172_G317500.1</name>
</gene>
<feature type="signal peptide" evidence="3">
    <location>
        <begin position="1"/>
        <end position="21"/>
    </location>
</feature>
<dbReference type="PROSITE" id="PS51257">
    <property type="entry name" value="PROKAR_LIPOPROTEIN"/>
    <property type="match status" value="1"/>
</dbReference>
<comment type="caution">
    <text evidence="5">The sequence shown here is derived from an EMBL/GenBank/DDBJ whole genome shotgun (WGS) entry which is preliminary data.</text>
</comment>
<keyword evidence="6" id="KW-1185">Reference proteome</keyword>
<organism evidence="5 6">
    <name type="scientific">Seminavis robusta</name>
    <dbReference type="NCBI Taxonomy" id="568900"/>
    <lineage>
        <taxon>Eukaryota</taxon>
        <taxon>Sar</taxon>
        <taxon>Stramenopiles</taxon>
        <taxon>Ochrophyta</taxon>
        <taxon>Bacillariophyta</taxon>
        <taxon>Bacillariophyceae</taxon>
        <taxon>Bacillariophycidae</taxon>
        <taxon>Naviculales</taxon>
        <taxon>Naviculaceae</taxon>
        <taxon>Seminavis</taxon>
    </lineage>
</organism>
<dbReference type="Proteomes" id="UP001153069">
    <property type="component" value="Unassembled WGS sequence"/>
</dbReference>
<keyword evidence="1" id="KW-0694">RNA-binding</keyword>
<proteinExistence type="predicted"/>
<feature type="compositionally biased region" description="Basic and acidic residues" evidence="2">
    <location>
        <begin position="178"/>
        <end position="193"/>
    </location>
</feature>
<feature type="domain" description="CRM" evidence="4">
    <location>
        <begin position="57"/>
        <end position="166"/>
    </location>
</feature>
<feature type="chain" id="PRO_5040305252" description="CRM domain-containing protein" evidence="3">
    <location>
        <begin position="22"/>
        <end position="193"/>
    </location>
</feature>
<dbReference type="PROSITE" id="PS51295">
    <property type="entry name" value="CRM"/>
    <property type="match status" value="1"/>
</dbReference>
<name>A0A9N8EU32_9STRA</name>
<reference evidence="5" key="1">
    <citation type="submission" date="2020-06" db="EMBL/GenBank/DDBJ databases">
        <authorList>
            <consortium name="Plant Systems Biology data submission"/>
        </authorList>
    </citation>
    <scope>NUCLEOTIDE SEQUENCE</scope>
    <source>
        <strain evidence="5">D6</strain>
    </source>
</reference>
<keyword evidence="3" id="KW-0732">Signal</keyword>
<dbReference type="AlphaFoldDB" id="A0A9N8EU32"/>
<accession>A0A9N8EU32</accession>
<dbReference type="EMBL" id="CAICTM010002170">
    <property type="protein sequence ID" value="CAB9528202.1"/>
    <property type="molecule type" value="Genomic_DNA"/>
</dbReference>
<evidence type="ECO:0000313" key="6">
    <source>
        <dbReference type="Proteomes" id="UP001153069"/>
    </source>
</evidence>
<evidence type="ECO:0000256" key="1">
    <source>
        <dbReference type="PROSITE-ProRule" id="PRU00626"/>
    </source>
</evidence>
<feature type="region of interest" description="Disordered" evidence="2">
    <location>
        <begin position="170"/>
        <end position="193"/>
    </location>
</feature>
<evidence type="ECO:0000256" key="2">
    <source>
        <dbReference type="SAM" id="MobiDB-lite"/>
    </source>
</evidence>
<sequence length="193" mass="21907">MMTKGSLSLLWYALLPLLAAGFQVLPQSVVGSCHIHSHTALSVNPNAIVEPEESERRGISPNQIKTLRKEASKRLARKLLVQRTFENDKDSFDEFLQRVRQDLDDNELVQVRGVSLEDKRLVYQSAHQLAYDLSVVLQRGITVVQIQGHAVTLFSPSSDPKKRKMLLRTSFQEGAWTPREKAPRDHRGQIVKE</sequence>
<evidence type="ECO:0000256" key="3">
    <source>
        <dbReference type="SAM" id="SignalP"/>
    </source>
</evidence>
<protein>
    <recommendedName>
        <fullName evidence="4">CRM domain-containing protein</fullName>
    </recommendedName>
</protein>
<evidence type="ECO:0000313" key="5">
    <source>
        <dbReference type="EMBL" id="CAB9528202.1"/>
    </source>
</evidence>
<dbReference type="GO" id="GO:0003723">
    <property type="term" value="F:RNA binding"/>
    <property type="evidence" value="ECO:0007669"/>
    <property type="project" value="UniProtKB-UniRule"/>
</dbReference>
<evidence type="ECO:0000259" key="4">
    <source>
        <dbReference type="PROSITE" id="PS51295"/>
    </source>
</evidence>